<proteinExistence type="predicted"/>
<feature type="compositionally biased region" description="Low complexity" evidence="3">
    <location>
        <begin position="23"/>
        <end position="41"/>
    </location>
</feature>
<feature type="region of interest" description="Disordered" evidence="3">
    <location>
        <begin position="404"/>
        <end position="423"/>
    </location>
</feature>
<dbReference type="InterPro" id="IPR000953">
    <property type="entry name" value="Chromo/chromo_shadow_dom"/>
</dbReference>
<evidence type="ECO:0000259" key="4">
    <source>
        <dbReference type="PROSITE" id="PS50013"/>
    </source>
</evidence>
<accession>A0A1B9GZW1</accession>
<reference evidence="6" key="2">
    <citation type="submission" date="2013-12" db="EMBL/GenBank/DDBJ databases">
        <title>Evolution of pathogenesis and genome organization in the Tremellales.</title>
        <authorList>
            <person name="Cuomo C."/>
            <person name="Litvintseva A."/>
            <person name="Heitman J."/>
            <person name="Chen Y."/>
            <person name="Sun S."/>
            <person name="Springer D."/>
            <person name="Dromer F."/>
            <person name="Young S."/>
            <person name="Zeng Q."/>
            <person name="Chapman S."/>
            <person name="Gujja S."/>
            <person name="Saif S."/>
            <person name="Birren B."/>
        </authorList>
    </citation>
    <scope>NUCLEOTIDE SEQUENCE [LARGE SCALE GENOMIC DNA]</scope>
    <source>
        <strain evidence="6">BCC8398</strain>
    </source>
</reference>
<dbReference type="Pfam" id="PF00385">
    <property type="entry name" value="Chromo"/>
    <property type="match status" value="1"/>
</dbReference>
<dbReference type="Gene3D" id="2.40.50.40">
    <property type="match status" value="1"/>
</dbReference>
<evidence type="ECO:0000313" key="6">
    <source>
        <dbReference type="Proteomes" id="UP000092666"/>
    </source>
</evidence>
<feature type="domain" description="Chromo" evidence="4">
    <location>
        <begin position="556"/>
        <end position="625"/>
    </location>
</feature>
<dbReference type="STRING" id="1296120.A0A1B9GZW1"/>
<comment type="subcellular location">
    <subcellularLocation>
        <location evidence="1">Nucleus</location>
    </subcellularLocation>
</comment>
<dbReference type="EMBL" id="KI669495">
    <property type="protein sequence ID" value="OCF36561.1"/>
    <property type="molecule type" value="Genomic_DNA"/>
</dbReference>
<dbReference type="CDD" id="cd15489">
    <property type="entry name" value="PHD_SF"/>
    <property type="match status" value="1"/>
</dbReference>
<dbReference type="SMART" id="SM00298">
    <property type="entry name" value="CHROMO"/>
    <property type="match status" value="1"/>
</dbReference>
<dbReference type="PROSITE" id="PS00598">
    <property type="entry name" value="CHROMO_1"/>
    <property type="match status" value="1"/>
</dbReference>
<protein>
    <recommendedName>
        <fullName evidence="4">Chromo domain-containing protein</fullName>
    </recommendedName>
</protein>
<evidence type="ECO:0000256" key="1">
    <source>
        <dbReference type="ARBA" id="ARBA00004123"/>
    </source>
</evidence>
<dbReference type="OrthoDB" id="2564331at2759"/>
<name>A0A1B9GZW1_9TREE</name>
<feature type="region of interest" description="Disordered" evidence="3">
    <location>
        <begin position="1"/>
        <end position="60"/>
    </location>
</feature>
<evidence type="ECO:0000256" key="3">
    <source>
        <dbReference type="SAM" id="MobiDB-lite"/>
    </source>
</evidence>
<gene>
    <name evidence="5" type="ORF">I316_01811</name>
</gene>
<dbReference type="InterPro" id="IPR023779">
    <property type="entry name" value="Chromodomain_CS"/>
</dbReference>
<dbReference type="PROSITE" id="PS50013">
    <property type="entry name" value="CHROMO_2"/>
    <property type="match status" value="1"/>
</dbReference>
<dbReference type="Gene3D" id="3.30.40.10">
    <property type="entry name" value="Zinc/RING finger domain, C3HC4 (zinc finger)"/>
    <property type="match status" value="1"/>
</dbReference>
<evidence type="ECO:0000256" key="2">
    <source>
        <dbReference type="ARBA" id="ARBA00023242"/>
    </source>
</evidence>
<dbReference type="SUPFAM" id="SSF54160">
    <property type="entry name" value="Chromo domain-like"/>
    <property type="match status" value="1"/>
</dbReference>
<feature type="compositionally biased region" description="Polar residues" evidence="3">
    <location>
        <begin position="368"/>
        <end position="382"/>
    </location>
</feature>
<keyword evidence="6" id="KW-1185">Reference proteome</keyword>
<feature type="region of interest" description="Disordered" evidence="3">
    <location>
        <begin position="361"/>
        <end position="395"/>
    </location>
</feature>
<reference evidence="5 6" key="1">
    <citation type="submission" date="2013-07" db="EMBL/GenBank/DDBJ databases">
        <title>The Genome Sequence of Cryptococcus heveanensis BCC8398.</title>
        <authorList>
            <consortium name="The Broad Institute Genome Sequencing Platform"/>
            <person name="Cuomo C."/>
            <person name="Litvintseva A."/>
            <person name="Chen Y."/>
            <person name="Heitman J."/>
            <person name="Sun S."/>
            <person name="Springer D."/>
            <person name="Dromer F."/>
            <person name="Young S.K."/>
            <person name="Zeng Q."/>
            <person name="Gargeya S."/>
            <person name="Fitzgerald M."/>
            <person name="Abouelleil A."/>
            <person name="Alvarado L."/>
            <person name="Berlin A.M."/>
            <person name="Chapman S.B."/>
            <person name="Dewar J."/>
            <person name="Goldberg J."/>
            <person name="Griggs A."/>
            <person name="Gujja S."/>
            <person name="Hansen M."/>
            <person name="Howarth C."/>
            <person name="Imamovic A."/>
            <person name="Larimer J."/>
            <person name="McCowan C."/>
            <person name="Murphy C."/>
            <person name="Pearson M."/>
            <person name="Priest M."/>
            <person name="Roberts A."/>
            <person name="Saif S."/>
            <person name="Shea T."/>
            <person name="Sykes S."/>
            <person name="Wortman J."/>
            <person name="Nusbaum C."/>
            <person name="Birren B."/>
        </authorList>
    </citation>
    <scope>NUCLEOTIDE SEQUENCE [LARGE SCALE GENOMIC DNA]</scope>
    <source>
        <strain evidence="5 6">BCC8398</strain>
    </source>
</reference>
<keyword evidence="2" id="KW-0539">Nucleus</keyword>
<sequence>MFSFFSSKTCPPPFSLSSRKESSCQSTQSCSSTSADTSPSSKLPPQSVASAGPNREDAPRFFSATPVGLPIVSNDDPSSSLTAAVDADQVPEINQLLGSMIALIVAQGRAIKASEQKDLTFQTLMDQKLNLLTGRVATLRAIVGSLPPKSRYNDRLQFVDKRLRAVEDGVQDLARASGPKGKAILRDGIMMRNPGDKGSSPHAERFFTLPISFDSLNSADVNIRIDDEVPSCGLMDYDDSTVQISITPMTPTITHGGSQTQITSAALERDLLPFNQVGLSLVDRAIQAEREKLGDASVLAEGENTVGFHVRKRVVKKRKRDTFELDMGFLDNVSIDENAIIQNNDPYEAYMNASQLSSGIEDLPESLPSRSASTIPDTMTTRQRGKAGENGWIPFPTQMLRQKSVSVSPSFSSADSEDSHLTADRRGVSLVEDKLLAPGGPSPSKKKGKKGGKRKKRKRGSVWPAFGPNTVKTRMEEVVCDNCSGRVHYACAGPLRGKDMNKEPWSCPDCIWILTHAFDDEEVEIPEAQQERCLREDCIYRSATKIVRKNDDDNEFFMEKIVGRKRLRWEANGEATYVYLVKWYDWALYDSTWEPRSNIPNIKRQEALFLQELRRQGTESDPREKVVLLPEVERWFDHKGQYRIDVLEGLGIDKRCWWET</sequence>
<dbReference type="InterPro" id="IPR013083">
    <property type="entry name" value="Znf_RING/FYVE/PHD"/>
</dbReference>
<evidence type="ECO:0000313" key="5">
    <source>
        <dbReference type="EMBL" id="OCF36561.1"/>
    </source>
</evidence>
<feature type="compositionally biased region" description="Basic residues" evidence="3">
    <location>
        <begin position="444"/>
        <end position="460"/>
    </location>
</feature>
<dbReference type="AlphaFoldDB" id="A0A1B9GZW1"/>
<feature type="compositionally biased region" description="Low complexity" evidence="3">
    <location>
        <begin position="404"/>
        <end position="414"/>
    </location>
</feature>
<dbReference type="GO" id="GO:0005634">
    <property type="term" value="C:nucleus"/>
    <property type="evidence" value="ECO:0007669"/>
    <property type="project" value="UniProtKB-SubCell"/>
</dbReference>
<dbReference type="GO" id="GO:0006338">
    <property type="term" value="P:chromatin remodeling"/>
    <property type="evidence" value="ECO:0007669"/>
    <property type="project" value="UniProtKB-ARBA"/>
</dbReference>
<dbReference type="InterPro" id="IPR016197">
    <property type="entry name" value="Chromo-like_dom_sf"/>
</dbReference>
<dbReference type="InterPro" id="IPR023780">
    <property type="entry name" value="Chromo_domain"/>
</dbReference>
<dbReference type="Proteomes" id="UP000092666">
    <property type="component" value="Unassembled WGS sequence"/>
</dbReference>
<organism evidence="5 6">
    <name type="scientific">Kwoniella heveanensis BCC8398</name>
    <dbReference type="NCBI Taxonomy" id="1296120"/>
    <lineage>
        <taxon>Eukaryota</taxon>
        <taxon>Fungi</taxon>
        <taxon>Dikarya</taxon>
        <taxon>Basidiomycota</taxon>
        <taxon>Agaricomycotina</taxon>
        <taxon>Tremellomycetes</taxon>
        <taxon>Tremellales</taxon>
        <taxon>Cryptococcaceae</taxon>
        <taxon>Kwoniella</taxon>
    </lineage>
</organism>
<feature type="region of interest" description="Disordered" evidence="3">
    <location>
        <begin position="431"/>
        <end position="467"/>
    </location>
</feature>